<proteinExistence type="predicted"/>
<gene>
    <name evidence="2" type="ORF">PBRA_001454</name>
    <name evidence="3" type="ORF">PLBR_LOCUS1308</name>
</gene>
<geneLocation type="mitochondrion" evidence="3"/>
<dbReference type="EMBL" id="CDSF01000101">
    <property type="protein sequence ID" value="CEP00400.1"/>
    <property type="molecule type" value="Genomic_DNA"/>
</dbReference>
<dbReference type="Proteomes" id="UP000039324">
    <property type="component" value="Unassembled WGS sequence"/>
</dbReference>
<organism evidence="2 4">
    <name type="scientific">Plasmodiophora brassicae</name>
    <name type="common">Clubroot disease agent</name>
    <dbReference type="NCBI Taxonomy" id="37360"/>
    <lineage>
        <taxon>Eukaryota</taxon>
        <taxon>Sar</taxon>
        <taxon>Rhizaria</taxon>
        <taxon>Endomyxa</taxon>
        <taxon>Phytomyxea</taxon>
        <taxon>Plasmodiophorida</taxon>
        <taxon>Plasmodiophoridae</taxon>
        <taxon>Plasmodiophora</taxon>
    </lineage>
</organism>
<evidence type="ECO:0000313" key="5">
    <source>
        <dbReference type="Proteomes" id="UP000290189"/>
    </source>
</evidence>
<reference evidence="2 4" key="1">
    <citation type="submission" date="2015-02" db="EMBL/GenBank/DDBJ databases">
        <authorList>
            <person name="Chooi Y.-H."/>
        </authorList>
    </citation>
    <scope>NUCLEOTIDE SEQUENCE [LARGE SCALE GENOMIC DNA]</scope>
    <source>
        <strain evidence="2">E3</strain>
    </source>
</reference>
<dbReference type="Proteomes" id="UP000290189">
    <property type="component" value="Unassembled WGS sequence"/>
</dbReference>
<evidence type="ECO:0000313" key="3">
    <source>
        <dbReference type="EMBL" id="SPQ94093.1"/>
    </source>
</evidence>
<keyword evidence="1" id="KW-0732">Signal</keyword>
<keyword evidence="4" id="KW-1185">Reference proteome</keyword>
<name>A0A0G4IYI6_PLABS</name>
<dbReference type="EMBL" id="OVEO01000002">
    <property type="protein sequence ID" value="SPQ94093.1"/>
    <property type="molecule type" value="Genomic_DNA"/>
</dbReference>
<evidence type="ECO:0008006" key="6">
    <source>
        <dbReference type="Google" id="ProtNLM"/>
    </source>
</evidence>
<evidence type="ECO:0000256" key="1">
    <source>
        <dbReference type="SAM" id="SignalP"/>
    </source>
</evidence>
<accession>A0A0G4IYI6</accession>
<dbReference type="AlphaFoldDB" id="A0A0G4IYI6"/>
<keyword evidence="3" id="KW-0496">Mitochondrion</keyword>
<evidence type="ECO:0000313" key="2">
    <source>
        <dbReference type="EMBL" id="CEP00400.1"/>
    </source>
</evidence>
<feature type="signal peptide" evidence="1">
    <location>
        <begin position="1"/>
        <end position="22"/>
    </location>
</feature>
<evidence type="ECO:0000313" key="4">
    <source>
        <dbReference type="Proteomes" id="UP000039324"/>
    </source>
</evidence>
<reference evidence="3 5" key="2">
    <citation type="submission" date="2018-03" db="EMBL/GenBank/DDBJ databases">
        <authorList>
            <person name="Fogelqvist J."/>
        </authorList>
    </citation>
    <scope>NUCLEOTIDE SEQUENCE [LARGE SCALE GENOMIC DNA]</scope>
</reference>
<sequence length="291" mass="32078">MTSAYGTVLVVVIVQMLSRSNGKSVPMPSTTLTKTLMDEGVKLGYGALKSAATSLGWAAVGDVAQKAILTGLPDQPLLANGEGMKMITDGSGQSLLKQEEGKPQLSKALIASTLYSSVVNNLRNDFVGNVKSAFIGSASSRVAEWIAPERYKSMASMLGYYAPSFVETLMAQRKTKQQMDAFDAATTLKGFAALVDKYGKSSLHEEWLEGLRAKNEMFRFKNLFDTFRPMAKLTGADTPEYERKYTHSVLLKYHPDKRTEVLTDTEEALFTTFMHLDDKDNGQNDELRLEQ</sequence>
<feature type="chain" id="PRO_5035990800" description="J domain-containing protein" evidence="1">
    <location>
        <begin position="23"/>
        <end position="291"/>
    </location>
</feature>
<protein>
    <recommendedName>
        <fullName evidence="6">J domain-containing protein</fullName>
    </recommendedName>
</protein>